<dbReference type="InterPro" id="IPR011006">
    <property type="entry name" value="CheY-like_superfamily"/>
</dbReference>
<evidence type="ECO:0000259" key="2">
    <source>
        <dbReference type="PROSITE" id="PS50110"/>
    </source>
</evidence>
<dbReference type="RefSeq" id="WP_119753303.1">
    <property type="nucleotide sequence ID" value="NZ_CP032382.1"/>
</dbReference>
<evidence type="ECO:0000259" key="3">
    <source>
        <dbReference type="PROSITE" id="PS50930"/>
    </source>
</evidence>
<dbReference type="SUPFAM" id="SSF52172">
    <property type="entry name" value="CheY-like"/>
    <property type="match status" value="1"/>
</dbReference>
<dbReference type="InterPro" id="IPR007492">
    <property type="entry name" value="LytTR_DNA-bd_dom"/>
</dbReference>
<proteinExistence type="predicted"/>
<dbReference type="Pfam" id="PF00072">
    <property type="entry name" value="Response_reg"/>
    <property type="match status" value="1"/>
</dbReference>
<feature type="domain" description="Response regulatory" evidence="2">
    <location>
        <begin position="3"/>
        <end position="114"/>
    </location>
</feature>
<dbReference type="Gene3D" id="3.40.50.2300">
    <property type="match status" value="1"/>
</dbReference>
<dbReference type="PANTHER" id="PTHR37299">
    <property type="entry name" value="TRANSCRIPTIONAL REGULATOR-RELATED"/>
    <property type="match status" value="1"/>
</dbReference>
<dbReference type="PANTHER" id="PTHR37299:SF1">
    <property type="entry name" value="STAGE 0 SPORULATION PROTEIN A HOMOLOG"/>
    <property type="match status" value="1"/>
</dbReference>
<feature type="domain" description="HTH LytTR-type" evidence="3">
    <location>
        <begin position="131"/>
        <end position="231"/>
    </location>
</feature>
<evidence type="ECO:0000256" key="1">
    <source>
        <dbReference type="PROSITE-ProRule" id="PRU00169"/>
    </source>
</evidence>
<dbReference type="EMBL" id="CP032382">
    <property type="protein sequence ID" value="AYB29996.1"/>
    <property type="molecule type" value="Genomic_DNA"/>
</dbReference>
<keyword evidence="4" id="KW-0238">DNA-binding</keyword>
<dbReference type="InterPro" id="IPR001789">
    <property type="entry name" value="Sig_transdc_resp-reg_receiver"/>
</dbReference>
<gene>
    <name evidence="4" type="ORF">D4L85_05120</name>
</gene>
<dbReference type="SMART" id="SM00850">
    <property type="entry name" value="LytTR"/>
    <property type="match status" value="1"/>
</dbReference>
<protein>
    <submittedName>
        <fullName evidence="4">DNA-binding response regulator</fullName>
    </submittedName>
</protein>
<evidence type="ECO:0000313" key="5">
    <source>
        <dbReference type="Proteomes" id="UP000266183"/>
    </source>
</evidence>
<dbReference type="Gene3D" id="2.40.50.1020">
    <property type="entry name" value="LytTr DNA-binding domain"/>
    <property type="match status" value="1"/>
</dbReference>
<dbReference type="KEGG" id="chk:D4L85_05120"/>
<dbReference type="Proteomes" id="UP000266183">
    <property type="component" value="Chromosome"/>
</dbReference>
<keyword evidence="5" id="KW-1185">Reference proteome</keyword>
<name>A0A385SHR5_9BACT</name>
<dbReference type="PROSITE" id="PS50110">
    <property type="entry name" value="RESPONSE_REGULATORY"/>
    <property type="match status" value="1"/>
</dbReference>
<feature type="modified residue" description="4-aspartylphosphate" evidence="1">
    <location>
        <position position="54"/>
    </location>
</feature>
<dbReference type="GO" id="GO:0003677">
    <property type="term" value="F:DNA binding"/>
    <property type="evidence" value="ECO:0007669"/>
    <property type="project" value="UniProtKB-KW"/>
</dbReference>
<organism evidence="4 5">
    <name type="scientific">Chryseolinea soli</name>
    <dbReference type="NCBI Taxonomy" id="2321403"/>
    <lineage>
        <taxon>Bacteria</taxon>
        <taxon>Pseudomonadati</taxon>
        <taxon>Bacteroidota</taxon>
        <taxon>Cytophagia</taxon>
        <taxon>Cytophagales</taxon>
        <taxon>Fulvivirgaceae</taxon>
        <taxon>Chryseolinea</taxon>
    </lineage>
</organism>
<dbReference type="InterPro" id="IPR046947">
    <property type="entry name" value="LytR-like"/>
</dbReference>
<dbReference type="Pfam" id="PF04397">
    <property type="entry name" value="LytTR"/>
    <property type="match status" value="1"/>
</dbReference>
<dbReference type="OrthoDB" id="1646880at2"/>
<reference evidence="5" key="1">
    <citation type="submission" date="2018-09" db="EMBL/GenBank/DDBJ databases">
        <title>Chryseolinea sp. KIS68-18 isolated from soil.</title>
        <authorList>
            <person name="Weon H.-Y."/>
            <person name="Kwon S.-W."/>
            <person name="Lee S.A."/>
        </authorList>
    </citation>
    <scope>NUCLEOTIDE SEQUENCE [LARGE SCALE GENOMIC DNA]</scope>
    <source>
        <strain evidence="5">KIS68-18</strain>
    </source>
</reference>
<dbReference type="SMART" id="SM00448">
    <property type="entry name" value="REC"/>
    <property type="match status" value="1"/>
</dbReference>
<dbReference type="PROSITE" id="PS50930">
    <property type="entry name" value="HTH_LYTTR"/>
    <property type="match status" value="1"/>
</dbReference>
<evidence type="ECO:0000313" key="4">
    <source>
        <dbReference type="EMBL" id="AYB29996.1"/>
    </source>
</evidence>
<accession>A0A385SHR5</accession>
<dbReference type="AlphaFoldDB" id="A0A385SHR5"/>
<sequence>MISAIAIDDEPLPLGIIEKYCQATDFISLDKTFTKTGDAKIYLEKYPVDLLFLDINMPEISGIDFYKGLKQDTMVIFTTAHVQYAFDGFELSAVDFLLKPYSLERFLVAVNKAKEYHSFLHRKESTEEKHIFIRSEHHLIKLPISDILYIEGLADYLKIHLENGKILVTRATMKGILSRLSDKKFIRVHRSFIVPFHRILSVRNKNIMLAGDREIPIGISYEEAFLKAFGKG</sequence>
<keyword evidence="1" id="KW-0597">Phosphoprotein</keyword>
<dbReference type="GO" id="GO:0000156">
    <property type="term" value="F:phosphorelay response regulator activity"/>
    <property type="evidence" value="ECO:0007669"/>
    <property type="project" value="InterPro"/>
</dbReference>